<comment type="function">
    <text evidence="4">One of the early assembly proteins it binds 23S rRNA. One of the proteins that surrounds the polypeptide exit tunnel on the outside of the ribosome. Forms the main docking site for trigger factor binding to the ribosome.</text>
</comment>
<keyword evidence="4" id="KW-0699">rRNA-binding</keyword>
<dbReference type="EMBL" id="PEYO01000020">
    <property type="protein sequence ID" value="PIU03237.1"/>
    <property type="molecule type" value="Genomic_DNA"/>
</dbReference>
<dbReference type="Proteomes" id="UP000228996">
    <property type="component" value="Unassembled WGS sequence"/>
</dbReference>
<evidence type="ECO:0000313" key="6">
    <source>
        <dbReference type="Proteomes" id="UP000228996"/>
    </source>
</evidence>
<keyword evidence="2 4" id="KW-0689">Ribosomal protein</keyword>
<reference evidence="6" key="1">
    <citation type="submission" date="2017-09" db="EMBL/GenBank/DDBJ databases">
        <title>Depth-based differentiation of microbial function through sediment-hosted aquifers and enrichment of novel symbionts in the deep terrestrial subsurface.</title>
        <authorList>
            <person name="Probst A.J."/>
            <person name="Ladd B."/>
            <person name="Jarett J.K."/>
            <person name="Geller-Mcgrath D.E."/>
            <person name="Sieber C.M.K."/>
            <person name="Emerson J.B."/>
            <person name="Anantharaman K."/>
            <person name="Thomas B.C."/>
            <person name="Malmstrom R."/>
            <person name="Stieglmeier M."/>
            <person name="Klingl A."/>
            <person name="Woyke T."/>
            <person name="Ryan C.M."/>
            <person name="Banfield J.F."/>
        </authorList>
    </citation>
    <scope>NUCLEOTIDE SEQUENCE [LARGE SCALE GENOMIC DNA]</scope>
</reference>
<organism evidence="5 6">
    <name type="scientific">Candidatus Shapirobacteria bacterium CG08_land_8_20_14_0_20_39_18</name>
    <dbReference type="NCBI Taxonomy" id="1974883"/>
    <lineage>
        <taxon>Bacteria</taxon>
        <taxon>Candidatus Shapironibacteriota</taxon>
    </lineage>
</organism>
<dbReference type="GO" id="GO:0005840">
    <property type="term" value="C:ribosome"/>
    <property type="evidence" value="ECO:0007669"/>
    <property type="project" value="UniProtKB-KW"/>
</dbReference>
<comment type="caution">
    <text evidence="5">The sequence shown here is derived from an EMBL/GenBank/DDBJ whole genome shotgun (WGS) entry which is preliminary data.</text>
</comment>
<dbReference type="InterPro" id="IPR012678">
    <property type="entry name" value="Ribosomal_uL23/eL15/eS24_sf"/>
</dbReference>
<protein>
    <recommendedName>
        <fullName evidence="4">Large ribosomal subunit protein uL23</fullName>
    </recommendedName>
</protein>
<accession>A0A2M6XCA2</accession>
<evidence type="ECO:0000256" key="2">
    <source>
        <dbReference type="ARBA" id="ARBA00022980"/>
    </source>
</evidence>
<evidence type="ECO:0000256" key="3">
    <source>
        <dbReference type="ARBA" id="ARBA00023274"/>
    </source>
</evidence>
<name>A0A2M6XCA2_9BACT</name>
<dbReference type="Gene3D" id="3.30.70.330">
    <property type="match status" value="1"/>
</dbReference>
<dbReference type="SUPFAM" id="SSF54189">
    <property type="entry name" value="Ribosomal proteins S24e, L23 and L15e"/>
    <property type="match status" value="1"/>
</dbReference>
<comment type="similarity">
    <text evidence="1 4">Belongs to the universal ribosomal protein uL23 family.</text>
</comment>
<dbReference type="GO" id="GO:0003735">
    <property type="term" value="F:structural constituent of ribosome"/>
    <property type="evidence" value="ECO:0007669"/>
    <property type="project" value="InterPro"/>
</dbReference>
<sequence length="95" mass="10863">MKKELIKRPLITEKLMNSGLYAFAVDIKASKKEITKAIKEVFGVDTVSIRTVIVKGKTKKSWKTRKSLPAAPWKKAILRLRSGQKIEMFETETKK</sequence>
<keyword evidence="4" id="KW-0694">RNA-binding</keyword>
<keyword evidence="3 4" id="KW-0687">Ribonucleoprotein</keyword>
<dbReference type="AlphaFoldDB" id="A0A2M6XCA2"/>
<dbReference type="HAMAP" id="MF_01369_B">
    <property type="entry name" value="Ribosomal_uL23_B"/>
    <property type="match status" value="1"/>
</dbReference>
<dbReference type="InterPro" id="IPR012677">
    <property type="entry name" value="Nucleotide-bd_a/b_plait_sf"/>
</dbReference>
<gene>
    <name evidence="4 5" type="primary">rplW</name>
    <name evidence="5" type="ORF">COT44_04180</name>
</gene>
<dbReference type="GO" id="GO:0006412">
    <property type="term" value="P:translation"/>
    <property type="evidence" value="ECO:0007669"/>
    <property type="project" value="UniProtKB-UniRule"/>
</dbReference>
<dbReference type="InterPro" id="IPR013025">
    <property type="entry name" value="Ribosomal_uL23-like"/>
</dbReference>
<dbReference type="GO" id="GO:1990904">
    <property type="term" value="C:ribonucleoprotein complex"/>
    <property type="evidence" value="ECO:0007669"/>
    <property type="project" value="UniProtKB-KW"/>
</dbReference>
<dbReference type="Pfam" id="PF00276">
    <property type="entry name" value="Ribosomal_L23"/>
    <property type="match status" value="1"/>
</dbReference>
<evidence type="ECO:0000256" key="1">
    <source>
        <dbReference type="ARBA" id="ARBA00006700"/>
    </source>
</evidence>
<comment type="subunit">
    <text evidence="4">Part of the 50S ribosomal subunit. Contacts protein L29, and trigger factor when it is bound to the ribosome.</text>
</comment>
<evidence type="ECO:0000256" key="4">
    <source>
        <dbReference type="HAMAP-Rule" id="MF_01369"/>
    </source>
</evidence>
<dbReference type="GO" id="GO:0019843">
    <property type="term" value="F:rRNA binding"/>
    <property type="evidence" value="ECO:0007669"/>
    <property type="project" value="UniProtKB-UniRule"/>
</dbReference>
<evidence type="ECO:0000313" key="5">
    <source>
        <dbReference type="EMBL" id="PIU03237.1"/>
    </source>
</evidence>
<proteinExistence type="inferred from homology"/>